<dbReference type="InterPro" id="IPR000326">
    <property type="entry name" value="PAP2/HPO"/>
</dbReference>
<accession>A0A1F7IFG5</accession>
<feature type="domain" description="Phosphatidic acid phosphatase type 2/haloperoxidase" evidence="2">
    <location>
        <begin position="84"/>
        <end position="196"/>
    </location>
</feature>
<feature type="transmembrane region" description="Helical" evidence="1">
    <location>
        <begin position="158"/>
        <end position="175"/>
    </location>
</feature>
<keyword evidence="1" id="KW-0812">Transmembrane</keyword>
<dbReference type="Proteomes" id="UP000179270">
    <property type="component" value="Unassembled WGS sequence"/>
</dbReference>
<dbReference type="PANTHER" id="PTHR14969:SF13">
    <property type="entry name" value="AT30094P"/>
    <property type="match status" value="1"/>
</dbReference>
<dbReference type="PANTHER" id="PTHR14969">
    <property type="entry name" value="SPHINGOSINE-1-PHOSPHATE PHOSPHOHYDROLASE"/>
    <property type="match status" value="1"/>
</dbReference>
<sequence>MLIYYWLLSFIKFDEEITFSLRRTIDYLLSPIVKQKLQVEIFSFFSFLGNSAFIWILIVILLLIFEERKNPGISKRDIAFVTTFILCVSTAIITSQIIVKNLVKRPRPCSLNIRLAFYLPGHRETSCPKDFSFPSSHATIAFAAATVITAFDKKRRWLYFFIAVLISLSRIYLGYHYFFDVVVGGIIGFLTSKVILGSIATPESILDPTTLKELRGAGKPE</sequence>
<keyword evidence="1" id="KW-0472">Membrane</keyword>
<dbReference type="AlphaFoldDB" id="A0A1F7IFG5"/>
<dbReference type="SMART" id="SM00014">
    <property type="entry name" value="acidPPc"/>
    <property type="match status" value="1"/>
</dbReference>
<comment type="caution">
    <text evidence="3">The sequence shown here is derived from an EMBL/GenBank/DDBJ whole genome shotgun (WGS) entry which is preliminary data.</text>
</comment>
<keyword evidence="1" id="KW-1133">Transmembrane helix</keyword>
<protein>
    <recommendedName>
        <fullName evidence="2">Phosphatidic acid phosphatase type 2/haloperoxidase domain-containing protein</fullName>
    </recommendedName>
</protein>
<dbReference type="SUPFAM" id="SSF48317">
    <property type="entry name" value="Acid phosphatase/Vanadium-dependent haloperoxidase"/>
    <property type="match status" value="1"/>
</dbReference>
<dbReference type="GO" id="GO:0042392">
    <property type="term" value="F:sphingosine-1-phosphate phosphatase activity"/>
    <property type="evidence" value="ECO:0007669"/>
    <property type="project" value="TreeGrafter"/>
</dbReference>
<organism evidence="3 4">
    <name type="scientific">Candidatus Roizmanbacteria bacterium RIFCSPLOWO2_01_FULL_35_13</name>
    <dbReference type="NCBI Taxonomy" id="1802055"/>
    <lineage>
        <taxon>Bacteria</taxon>
        <taxon>Candidatus Roizmaniibacteriota</taxon>
    </lineage>
</organism>
<proteinExistence type="predicted"/>
<dbReference type="Pfam" id="PF01569">
    <property type="entry name" value="PAP2"/>
    <property type="match status" value="1"/>
</dbReference>
<dbReference type="CDD" id="cd01610">
    <property type="entry name" value="PAP2_like"/>
    <property type="match status" value="1"/>
</dbReference>
<dbReference type="InterPro" id="IPR036938">
    <property type="entry name" value="PAP2/HPO_sf"/>
</dbReference>
<dbReference type="EMBL" id="MGAF01000011">
    <property type="protein sequence ID" value="OGK42091.1"/>
    <property type="molecule type" value="Genomic_DNA"/>
</dbReference>
<dbReference type="STRING" id="1802055.A3A74_04960"/>
<gene>
    <name evidence="3" type="ORF">A3A74_04960</name>
</gene>
<reference evidence="3 4" key="1">
    <citation type="journal article" date="2016" name="Nat. Commun.">
        <title>Thousands of microbial genomes shed light on interconnected biogeochemical processes in an aquifer system.</title>
        <authorList>
            <person name="Anantharaman K."/>
            <person name="Brown C.T."/>
            <person name="Hug L.A."/>
            <person name="Sharon I."/>
            <person name="Castelle C.J."/>
            <person name="Probst A.J."/>
            <person name="Thomas B.C."/>
            <person name="Singh A."/>
            <person name="Wilkins M.J."/>
            <person name="Karaoz U."/>
            <person name="Brodie E.L."/>
            <person name="Williams K.H."/>
            <person name="Hubbard S.S."/>
            <person name="Banfield J.F."/>
        </authorList>
    </citation>
    <scope>NUCLEOTIDE SEQUENCE [LARGE SCALE GENOMIC DNA]</scope>
</reference>
<evidence type="ECO:0000259" key="2">
    <source>
        <dbReference type="SMART" id="SM00014"/>
    </source>
</evidence>
<feature type="transmembrane region" description="Helical" evidence="1">
    <location>
        <begin position="77"/>
        <end position="98"/>
    </location>
</feature>
<dbReference type="Gene3D" id="1.20.144.10">
    <property type="entry name" value="Phosphatidic acid phosphatase type 2/haloperoxidase"/>
    <property type="match status" value="1"/>
</dbReference>
<evidence type="ECO:0000313" key="3">
    <source>
        <dbReference type="EMBL" id="OGK42091.1"/>
    </source>
</evidence>
<feature type="transmembrane region" description="Helical" evidence="1">
    <location>
        <begin position="41"/>
        <end position="65"/>
    </location>
</feature>
<name>A0A1F7IFG5_9BACT</name>
<evidence type="ECO:0000256" key="1">
    <source>
        <dbReference type="SAM" id="Phobius"/>
    </source>
</evidence>
<evidence type="ECO:0000313" key="4">
    <source>
        <dbReference type="Proteomes" id="UP000179270"/>
    </source>
</evidence>